<evidence type="ECO:0000313" key="2">
    <source>
        <dbReference type="EMBL" id="VDP25791.1"/>
    </source>
</evidence>
<dbReference type="PANTHER" id="PTHR12876">
    <property type="entry name" value="N4BP1-RELATED"/>
    <property type="match status" value="1"/>
</dbReference>
<name>A0A183J1M1_9BILA</name>
<dbReference type="Pfam" id="PF11977">
    <property type="entry name" value="RNase_Zc3h12a"/>
    <property type="match status" value="1"/>
</dbReference>
<protein>
    <submittedName>
        <fullName evidence="4">RNase_Zc3h12a domain-containing protein</fullName>
    </submittedName>
</protein>
<reference evidence="2 3" key="2">
    <citation type="submission" date="2018-11" db="EMBL/GenBank/DDBJ databases">
        <authorList>
            <consortium name="Pathogen Informatics"/>
        </authorList>
    </citation>
    <scope>NUCLEOTIDE SEQUENCE [LARGE SCALE GENOMIC DNA]</scope>
</reference>
<feature type="domain" description="RNase NYN" evidence="1">
    <location>
        <begin position="240"/>
        <end position="320"/>
    </location>
</feature>
<dbReference type="AlphaFoldDB" id="A0A183J1M1"/>
<dbReference type="PANTHER" id="PTHR12876:SF35">
    <property type="entry name" value="LD08718P-RELATED"/>
    <property type="match status" value="1"/>
</dbReference>
<keyword evidence="3" id="KW-1185">Reference proteome</keyword>
<dbReference type="OrthoDB" id="392925at2759"/>
<dbReference type="InterPro" id="IPR051101">
    <property type="entry name" value="ZC3H12/N4BP1_RNase_Reg"/>
</dbReference>
<dbReference type="InterPro" id="IPR021869">
    <property type="entry name" value="RNase_Zc3h12_NYN"/>
</dbReference>
<evidence type="ECO:0000259" key="1">
    <source>
        <dbReference type="Pfam" id="PF11977"/>
    </source>
</evidence>
<dbReference type="GO" id="GO:0005634">
    <property type="term" value="C:nucleus"/>
    <property type="evidence" value="ECO:0007669"/>
    <property type="project" value="TreeGrafter"/>
</dbReference>
<organism evidence="4">
    <name type="scientific">Soboliphyme baturini</name>
    <dbReference type="NCBI Taxonomy" id="241478"/>
    <lineage>
        <taxon>Eukaryota</taxon>
        <taxon>Metazoa</taxon>
        <taxon>Ecdysozoa</taxon>
        <taxon>Nematoda</taxon>
        <taxon>Enoplea</taxon>
        <taxon>Dorylaimia</taxon>
        <taxon>Dioctophymatida</taxon>
        <taxon>Dioctophymatoidea</taxon>
        <taxon>Soboliphymatidae</taxon>
        <taxon>Soboliphyme</taxon>
    </lineage>
</organism>
<dbReference type="GO" id="GO:0003729">
    <property type="term" value="F:mRNA binding"/>
    <property type="evidence" value="ECO:0007669"/>
    <property type="project" value="TreeGrafter"/>
</dbReference>
<evidence type="ECO:0000313" key="3">
    <source>
        <dbReference type="Proteomes" id="UP000270296"/>
    </source>
</evidence>
<accession>A0A183J1M1</accession>
<evidence type="ECO:0000313" key="4">
    <source>
        <dbReference type="WBParaSite" id="SBAD_0001011901-mRNA-1"/>
    </source>
</evidence>
<dbReference type="GO" id="GO:0036464">
    <property type="term" value="C:cytoplasmic ribonucleoprotein granule"/>
    <property type="evidence" value="ECO:0007669"/>
    <property type="project" value="TreeGrafter"/>
</dbReference>
<proteinExistence type="predicted"/>
<dbReference type="Proteomes" id="UP000270296">
    <property type="component" value="Unassembled WGS sequence"/>
</dbReference>
<dbReference type="GO" id="GO:0004521">
    <property type="term" value="F:RNA endonuclease activity"/>
    <property type="evidence" value="ECO:0007669"/>
    <property type="project" value="TreeGrafter"/>
</dbReference>
<gene>
    <name evidence="2" type="ORF">SBAD_LOCUS9769</name>
</gene>
<reference evidence="4" key="1">
    <citation type="submission" date="2016-06" db="UniProtKB">
        <authorList>
            <consortium name="WormBaseParasite"/>
        </authorList>
    </citation>
    <scope>IDENTIFICATION</scope>
</reference>
<dbReference type="EMBL" id="UZAM01013141">
    <property type="protein sequence ID" value="VDP25791.1"/>
    <property type="molecule type" value="Genomic_DNA"/>
</dbReference>
<sequence>MAIPSKVKTYLLACINPEYRQCFTVTRGSYELLTTANSFWCKVLARHYLVRVVCCASGINVVIQGDEASCSAVQTVIRDAGEALLCRTYVESSFTSSESVDLKGLSVIDSLSDFCKRQSIGAKTFLLCWLEWHRCDVARYVSDGKSQLELRLTFDPEPHRQQPTFYDSRTPQTPDSLHSLYPEYPDIDSVLSAAPEPSVHCENIPPQVEANGCCASGVPCAKNNGEGNGVVDASNSASRLRPIIIDGKNVAMMYGRYEDFQPFGILVCARYFLERGHDVLTFVPFGVTCRNSKVPQDLKNILFWMFDQKLLLFTPSRSILSSGERKKIPRCDNLYLCIITYAVQLTIF</sequence>
<dbReference type="Gene3D" id="3.40.50.11980">
    <property type="match status" value="1"/>
</dbReference>
<dbReference type="WBParaSite" id="SBAD_0001011901-mRNA-1">
    <property type="protein sequence ID" value="SBAD_0001011901-mRNA-1"/>
    <property type="gene ID" value="SBAD_0001011901"/>
</dbReference>